<dbReference type="InterPro" id="IPR050515">
    <property type="entry name" value="Beta-lactam/transpept"/>
</dbReference>
<dbReference type="GO" id="GO:0005886">
    <property type="term" value="C:plasma membrane"/>
    <property type="evidence" value="ECO:0007669"/>
    <property type="project" value="UniProtKB-SubCell"/>
</dbReference>
<dbReference type="GO" id="GO:0071972">
    <property type="term" value="F:peptidoglycan L,D-transpeptidase activity"/>
    <property type="evidence" value="ECO:0007669"/>
    <property type="project" value="TreeGrafter"/>
</dbReference>
<keyword evidence="8 10" id="KW-0472">Membrane</keyword>
<organism evidence="13 14">
    <name type="scientific">Candidatus Curtissbacteria bacterium RIFCSPHIGHO2_01_FULL_40_12</name>
    <dbReference type="NCBI Taxonomy" id="1797710"/>
    <lineage>
        <taxon>Bacteria</taxon>
        <taxon>Candidatus Curtissiibacteriota</taxon>
    </lineage>
</organism>
<dbReference type="Pfam" id="PF00905">
    <property type="entry name" value="Transpeptidase"/>
    <property type="match status" value="1"/>
</dbReference>
<dbReference type="Gene3D" id="3.40.710.10">
    <property type="entry name" value="DD-peptidase/beta-lactamase superfamily"/>
    <property type="match status" value="1"/>
</dbReference>
<name>A0A1F5G5C9_9BACT</name>
<evidence type="ECO:0000256" key="4">
    <source>
        <dbReference type="ARBA" id="ARBA00022692"/>
    </source>
</evidence>
<comment type="subcellular location">
    <subcellularLocation>
        <location evidence="2">Cell membrane</location>
    </subcellularLocation>
    <subcellularLocation>
        <location evidence="1">Membrane</location>
        <topology evidence="1">Single-pass membrane protein</topology>
    </subcellularLocation>
</comment>
<evidence type="ECO:0000256" key="7">
    <source>
        <dbReference type="ARBA" id="ARBA00022989"/>
    </source>
</evidence>
<dbReference type="GO" id="GO:0008360">
    <property type="term" value="P:regulation of cell shape"/>
    <property type="evidence" value="ECO:0007669"/>
    <property type="project" value="UniProtKB-KW"/>
</dbReference>
<protein>
    <recommendedName>
        <fullName evidence="15">Penicillin-binding protein 2</fullName>
    </recommendedName>
</protein>
<evidence type="ECO:0000313" key="13">
    <source>
        <dbReference type="EMBL" id="OGD87100.1"/>
    </source>
</evidence>
<dbReference type="Proteomes" id="UP000178577">
    <property type="component" value="Unassembled WGS sequence"/>
</dbReference>
<dbReference type="PANTHER" id="PTHR30627">
    <property type="entry name" value="PEPTIDOGLYCAN D,D-TRANSPEPTIDASE"/>
    <property type="match status" value="1"/>
</dbReference>
<feature type="domain" description="Penicillin-binding protein dimerisation" evidence="12">
    <location>
        <begin position="151"/>
        <end position="224"/>
    </location>
</feature>
<dbReference type="Pfam" id="PF03717">
    <property type="entry name" value="PBP_dimer"/>
    <property type="match status" value="1"/>
</dbReference>
<gene>
    <name evidence="13" type="ORF">A2693_04095</name>
</gene>
<keyword evidence="4 10" id="KW-0812">Transmembrane</keyword>
<dbReference type="EMBL" id="MFAY01000066">
    <property type="protein sequence ID" value="OGD87100.1"/>
    <property type="molecule type" value="Genomic_DNA"/>
</dbReference>
<evidence type="ECO:0000256" key="2">
    <source>
        <dbReference type="ARBA" id="ARBA00004236"/>
    </source>
</evidence>
<dbReference type="SUPFAM" id="SSF56601">
    <property type="entry name" value="beta-lactamase/transpeptidase-like"/>
    <property type="match status" value="1"/>
</dbReference>
<dbReference type="GO" id="GO:0009252">
    <property type="term" value="P:peptidoglycan biosynthetic process"/>
    <property type="evidence" value="ECO:0007669"/>
    <property type="project" value="UniProtKB-KW"/>
</dbReference>
<evidence type="ECO:0000256" key="6">
    <source>
        <dbReference type="ARBA" id="ARBA00022984"/>
    </source>
</evidence>
<evidence type="ECO:0000256" key="5">
    <source>
        <dbReference type="ARBA" id="ARBA00022960"/>
    </source>
</evidence>
<keyword evidence="3" id="KW-1003">Cell membrane</keyword>
<reference evidence="13 14" key="1">
    <citation type="journal article" date="2016" name="Nat. Commun.">
        <title>Thousands of microbial genomes shed light on interconnected biogeochemical processes in an aquifer system.</title>
        <authorList>
            <person name="Anantharaman K."/>
            <person name="Brown C.T."/>
            <person name="Hug L.A."/>
            <person name="Sharon I."/>
            <person name="Castelle C.J."/>
            <person name="Probst A.J."/>
            <person name="Thomas B.C."/>
            <person name="Singh A."/>
            <person name="Wilkins M.J."/>
            <person name="Karaoz U."/>
            <person name="Brodie E.L."/>
            <person name="Williams K.H."/>
            <person name="Hubbard S.S."/>
            <person name="Banfield J.F."/>
        </authorList>
    </citation>
    <scope>NUCLEOTIDE SEQUENCE [LARGE SCALE GENOMIC DNA]</scope>
</reference>
<feature type="domain" description="Penicillin-binding protein transpeptidase" evidence="11">
    <location>
        <begin position="264"/>
        <end position="579"/>
    </location>
</feature>
<evidence type="ECO:0000256" key="10">
    <source>
        <dbReference type="SAM" id="Phobius"/>
    </source>
</evidence>
<dbReference type="InterPro" id="IPR001460">
    <property type="entry name" value="PCN-bd_Tpept"/>
</dbReference>
<feature type="transmembrane region" description="Helical" evidence="10">
    <location>
        <begin position="52"/>
        <end position="75"/>
    </location>
</feature>
<comment type="caution">
    <text evidence="13">The sequence shown here is derived from an EMBL/GenBank/DDBJ whole genome shotgun (WGS) entry which is preliminary data.</text>
</comment>
<keyword evidence="5" id="KW-0133">Cell shape</keyword>
<dbReference type="AlphaFoldDB" id="A0A1F5G5C9"/>
<keyword evidence="6" id="KW-0573">Peptidoglycan synthesis</keyword>
<dbReference type="GO" id="GO:0071555">
    <property type="term" value="P:cell wall organization"/>
    <property type="evidence" value="ECO:0007669"/>
    <property type="project" value="UniProtKB-KW"/>
</dbReference>
<dbReference type="PANTHER" id="PTHR30627:SF2">
    <property type="entry name" value="PEPTIDOGLYCAN D,D-TRANSPEPTIDASE MRDA"/>
    <property type="match status" value="1"/>
</dbReference>
<accession>A0A1F5G5C9</accession>
<evidence type="ECO:0000313" key="14">
    <source>
        <dbReference type="Proteomes" id="UP000178577"/>
    </source>
</evidence>
<dbReference type="SUPFAM" id="SSF56519">
    <property type="entry name" value="Penicillin binding protein dimerisation domain"/>
    <property type="match status" value="1"/>
</dbReference>
<dbReference type="GO" id="GO:0008658">
    <property type="term" value="F:penicillin binding"/>
    <property type="evidence" value="ECO:0007669"/>
    <property type="project" value="InterPro"/>
</dbReference>
<evidence type="ECO:0000256" key="8">
    <source>
        <dbReference type="ARBA" id="ARBA00023136"/>
    </source>
</evidence>
<evidence type="ECO:0000259" key="11">
    <source>
        <dbReference type="Pfam" id="PF00905"/>
    </source>
</evidence>
<dbReference type="InterPro" id="IPR012338">
    <property type="entry name" value="Beta-lactam/transpept-like"/>
</dbReference>
<keyword evidence="7 10" id="KW-1133">Transmembrane helix</keyword>
<dbReference type="InterPro" id="IPR036138">
    <property type="entry name" value="PBP_dimer_sf"/>
</dbReference>
<dbReference type="Gene3D" id="3.90.1310.10">
    <property type="entry name" value="Penicillin-binding protein 2a (Domain 2)"/>
    <property type="match status" value="1"/>
</dbReference>
<dbReference type="InterPro" id="IPR005311">
    <property type="entry name" value="PBP_dimer"/>
</dbReference>
<evidence type="ECO:0000259" key="12">
    <source>
        <dbReference type="Pfam" id="PF03717"/>
    </source>
</evidence>
<sequence>MNFKKHSPFFLNAKILEGISVGKLKRSQIGRRDDGYGNLRDFAKSFDSSKFLIFYFLIFITVFIFFIRLFALTIVGGEKNRNLADENRIRLLDIEPERGKIFDRNGQLLAASQKIFLLKKDLQVSEISEKTAGELEKQLLAGENFEGELGKIEQKIKREYKFGEILAHVLGFVSQLQAEDQRSAADSSGQIGRLGIEAAYDSFLKGKTGKKLIEVDTKGKNISVLGEDADEIGRSLHLTIDSNLQKVVYNSLQKHLSRSSSKKGAVIIQNPNSGEVLALVSAPSFDQGNIAASLDDKNQPFLNRVTQGVYPPGSVFKIVSALAGLESGAITNQTEIEDVGEFYLGNVRFANWYYLTYGGKDGFVKIDKAIARSNDIFFYRLAEKTGLGAIRQMAIKLGMGQKTGIDLPDESFGLLPDETWKKSTQNSQWFLGDTLHLSIGQGFLQLTPLQINSVTSYMAVGYLTRPHLVFKIDAKDKKDEVEIKTKILANNIVKEENFKTVREGMKKACEEGGTGWPFFTASYKVGCKTGTAEKALGNPHALFTAFAPFENPKISITVVIEDGGEGSSVAAPVAREILDWYFGKK</sequence>
<evidence type="ECO:0000256" key="3">
    <source>
        <dbReference type="ARBA" id="ARBA00022475"/>
    </source>
</evidence>
<evidence type="ECO:0000256" key="1">
    <source>
        <dbReference type="ARBA" id="ARBA00004167"/>
    </source>
</evidence>
<evidence type="ECO:0008006" key="15">
    <source>
        <dbReference type="Google" id="ProtNLM"/>
    </source>
</evidence>
<evidence type="ECO:0000256" key="9">
    <source>
        <dbReference type="ARBA" id="ARBA00023316"/>
    </source>
</evidence>
<proteinExistence type="predicted"/>
<keyword evidence="9" id="KW-0961">Cell wall biogenesis/degradation</keyword>